<protein>
    <submittedName>
        <fullName evidence="1">Uncharacterized protein</fullName>
    </submittedName>
</protein>
<organism evidence="1 2">
    <name type="scientific">Arcicella rigui</name>
    <dbReference type="NCBI Taxonomy" id="797020"/>
    <lineage>
        <taxon>Bacteria</taxon>
        <taxon>Pseudomonadati</taxon>
        <taxon>Bacteroidota</taxon>
        <taxon>Cytophagia</taxon>
        <taxon>Cytophagales</taxon>
        <taxon>Flectobacillaceae</taxon>
        <taxon>Arcicella</taxon>
    </lineage>
</organism>
<dbReference type="Proteomes" id="UP001302949">
    <property type="component" value="Unassembled WGS sequence"/>
</dbReference>
<gene>
    <name evidence="1" type="ORF">VB248_14275</name>
</gene>
<evidence type="ECO:0000313" key="1">
    <source>
        <dbReference type="EMBL" id="MEA5140314.1"/>
    </source>
</evidence>
<dbReference type="RefSeq" id="WP_323297469.1">
    <property type="nucleotide sequence ID" value="NZ_JAYFUM010000016.1"/>
</dbReference>
<name>A0ABU5QBT1_9BACT</name>
<evidence type="ECO:0000313" key="2">
    <source>
        <dbReference type="Proteomes" id="UP001302949"/>
    </source>
</evidence>
<dbReference type="EMBL" id="JAYFUM010000016">
    <property type="protein sequence ID" value="MEA5140314.1"/>
    <property type="molecule type" value="Genomic_DNA"/>
</dbReference>
<accession>A0ABU5QBT1</accession>
<keyword evidence="2" id="KW-1185">Reference proteome</keyword>
<reference evidence="1 2" key="1">
    <citation type="submission" date="2023-12" db="EMBL/GenBank/DDBJ databases">
        <title>Novel species of the genus Arcicella isolated from rivers.</title>
        <authorList>
            <person name="Lu H."/>
        </authorList>
    </citation>
    <scope>NUCLEOTIDE SEQUENCE [LARGE SCALE GENOMIC DNA]</scope>
    <source>
        <strain evidence="1 2">KCTC 23307</strain>
    </source>
</reference>
<proteinExistence type="predicted"/>
<comment type="caution">
    <text evidence="1">The sequence shown here is derived from an EMBL/GenBank/DDBJ whole genome shotgun (WGS) entry which is preliminary data.</text>
</comment>
<sequence>MENRISFTLTDAEQAQINQHLNSILAILQPKAVVLDASDRMEILKMADGTLPFTEKAIGYMHSNPAFKPDFVSLEEADIDLNAYKLGKQFLTYAQQVIRVIEDICFLSGSEAYSAALVYYRNVKMQAELKQPGAKDIYEDLAKRFVKKSSKKSKE</sequence>